<feature type="region of interest" description="Disordered" evidence="1">
    <location>
        <begin position="122"/>
        <end position="149"/>
    </location>
</feature>
<dbReference type="EMBL" id="MT143122">
    <property type="protein sequence ID" value="QJA93106.1"/>
    <property type="molecule type" value="Genomic_DNA"/>
</dbReference>
<dbReference type="AlphaFoldDB" id="A0A6M3LDD5"/>
<protein>
    <submittedName>
        <fullName evidence="2">Putative Erf family protein</fullName>
    </submittedName>
</protein>
<evidence type="ECO:0000313" key="2">
    <source>
        <dbReference type="EMBL" id="QJA93106.1"/>
    </source>
</evidence>
<reference evidence="2" key="1">
    <citation type="submission" date="2020-03" db="EMBL/GenBank/DDBJ databases">
        <title>The deep terrestrial virosphere.</title>
        <authorList>
            <person name="Holmfeldt K."/>
            <person name="Nilsson E."/>
            <person name="Simone D."/>
            <person name="Lopez-Fernandez M."/>
            <person name="Wu X."/>
            <person name="de Brujin I."/>
            <person name="Lundin D."/>
            <person name="Andersson A."/>
            <person name="Bertilsson S."/>
            <person name="Dopson M."/>
        </authorList>
    </citation>
    <scope>NUCLEOTIDE SEQUENCE</scope>
    <source>
        <strain evidence="2">MM415B04365</strain>
    </source>
</reference>
<gene>
    <name evidence="2" type="ORF">MM415B04365_0016</name>
</gene>
<dbReference type="Pfam" id="PF04404">
    <property type="entry name" value="ERF"/>
    <property type="match status" value="1"/>
</dbReference>
<dbReference type="InterPro" id="IPR007499">
    <property type="entry name" value="ERF_bacteria_virus"/>
</dbReference>
<organism evidence="2">
    <name type="scientific">viral metagenome</name>
    <dbReference type="NCBI Taxonomy" id="1070528"/>
    <lineage>
        <taxon>unclassified sequences</taxon>
        <taxon>metagenomes</taxon>
        <taxon>organismal metagenomes</taxon>
    </lineage>
</organism>
<name>A0A6M3LDD5_9ZZZZ</name>
<sequence>MEKSDSISELAKALCIVQGKLEGAKKDSENPFFKSKYADLSSVWEACRKLLSANGLSVVQTNSPSGENTTIIDTTLLHNSGEWISGSLEVPLSKNDPQGLGSAMTYARRYGLSAIVGVCPEDDDAESATQRKQEPPKTEKKPVGRPAKKPVDLTWFRDNLAKLQDSEAWQTPKLTAYMAKKWELEKKDHVSEMMLQMDDKQMAEFKAEILSSVKGLEKNS</sequence>
<feature type="compositionally biased region" description="Basic and acidic residues" evidence="1">
    <location>
        <begin position="129"/>
        <end position="142"/>
    </location>
</feature>
<accession>A0A6M3LDD5</accession>
<proteinExistence type="predicted"/>
<evidence type="ECO:0000256" key="1">
    <source>
        <dbReference type="SAM" id="MobiDB-lite"/>
    </source>
</evidence>